<dbReference type="SUPFAM" id="SSF50956">
    <property type="entry name" value="Thermostable phytase (3-phytase)"/>
    <property type="match status" value="1"/>
</dbReference>
<evidence type="ECO:0000256" key="4">
    <source>
        <dbReference type="SAM" id="SignalP"/>
    </source>
</evidence>
<gene>
    <name evidence="5" type="ORF">HMPREF0766_14385</name>
</gene>
<evidence type="ECO:0000256" key="3">
    <source>
        <dbReference type="ARBA" id="ARBA00023136"/>
    </source>
</evidence>
<dbReference type="Proteomes" id="UP000006258">
    <property type="component" value="Unassembled WGS sequence"/>
</dbReference>
<keyword evidence="3" id="KW-0472">Membrane</keyword>
<dbReference type="HOGENOM" id="CLU_080100_0_0_10"/>
<dbReference type="GO" id="GO:0005886">
    <property type="term" value="C:plasma membrane"/>
    <property type="evidence" value="ECO:0007669"/>
    <property type="project" value="UniProtKB-SubCell"/>
</dbReference>
<dbReference type="AlphaFoldDB" id="D7VTR5"/>
<evidence type="ECO:0000313" key="5">
    <source>
        <dbReference type="EMBL" id="EFK55824.1"/>
    </source>
</evidence>
<accession>D7VTR5</accession>
<evidence type="ECO:0000256" key="1">
    <source>
        <dbReference type="ARBA" id="ARBA00004236"/>
    </source>
</evidence>
<keyword evidence="4" id="KW-0732">Signal</keyword>
<sequence>MTPMNRPVFILSLALSLSSYAFQACSQKANTTKTKETATPATDKTIPYQLDKGQPTELPDELQEISGITFLPDNKEWIYAIQDEKGLLYSYNLINKQLSSVPFEKDGDYEDLAVSKSHFIILKSNGTLYTFPISEKNNIQQVKTFKDILPKGEYEGLATDTVRQLVFALCKSCSADKKKAQTSGYIFKINETGDLEANGGFTLNINQLKQFDSSFSKTFKPSALTKRVSTNEWYILSSVDKALVITDDKWNIKSVFLLSRKQHTQPEGIAFDTDDNLYISNEAGNKDKAILYKFKLFK</sequence>
<evidence type="ECO:0000256" key="2">
    <source>
        <dbReference type="ARBA" id="ARBA00022475"/>
    </source>
</evidence>
<dbReference type="PROSITE" id="PS51257">
    <property type="entry name" value="PROKAR_LIPOPROTEIN"/>
    <property type="match status" value="1"/>
</dbReference>
<protein>
    <recommendedName>
        <fullName evidence="7">Phytase-like domain-containing protein</fullName>
    </recommendedName>
</protein>
<comment type="caution">
    <text evidence="5">The sequence shown here is derived from an EMBL/GenBank/DDBJ whole genome shotgun (WGS) entry which is preliminary data.</text>
</comment>
<evidence type="ECO:0000313" key="6">
    <source>
        <dbReference type="Proteomes" id="UP000006258"/>
    </source>
</evidence>
<keyword evidence="2" id="KW-1003">Cell membrane</keyword>
<reference evidence="5" key="1">
    <citation type="submission" date="2010-07" db="EMBL/GenBank/DDBJ databases">
        <authorList>
            <person name="Muzny D."/>
            <person name="Qin X."/>
            <person name="Buhay C."/>
            <person name="Dugan-Rocha S."/>
            <person name="Ding Y."/>
            <person name="Chen G."/>
            <person name="Hawes A."/>
            <person name="Holder M."/>
            <person name="Jhangiani S."/>
            <person name="Johnson A."/>
            <person name="Khan Z."/>
            <person name="Li Z."/>
            <person name="Liu W."/>
            <person name="Liu X."/>
            <person name="Perez L."/>
            <person name="Shen H."/>
            <person name="Wang Q."/>
            <person name="Watt J."/>
            <person name="Xi L."/>
            <person name="Xin Y."/>
            <person name="Zhou J."/>
            <person name="Deng J."/>
            <person name="Jiang H."/>
            <person name="Liu Y."/>
            <person name="Qu J."/>
            <person name="Song X.-Z."/>
            <person name="Zhang L."/>
            <person name="Villasana D."/>
            <person name="Johnson A."/>
            <person name="Liu J."/>
            <person name="Liyanage D."/>
            <person name="Lorensuhewa L."/>
            <person name="Robinson T."/>
            <person name="Song A."/>
            <person name="Song B.-B."/>
            <person name="Dinh H."/>
            <person name="Thornton R."/>
            <person name="Coyle M."/>
            <person name="Francisco L."/>
            <person name="Jackson L."/>
            <person name="Javaid M."/>
            <person name="Korchina V."/>
            <person name="Kovar C."/>
            <person name="Mata R."/>
            <person name="Mathew T."/>
            <person name="Ngo R."/>
            <person name="Nguyen L."/>
            <person name="Nguyen N."/>
            <person name="Okwuonu G."/>
            <person name="Ongeri F."/>
            <person name="Pham C."/>
            <person name="Simmons D."/>
            <person name="Wilczek-Boney K."/>
            <person name="Hale W."/>
            <person name="Jakkamsetti A."/>
            <person name="Pham P."/>
            <person name="Ruth R."/>
            <person name="San Lucas F."/>
            <person name="Warren J."/>
            <person name="Zhang J."/>
            <person name="Zhao Z."/>
            <person name="Zhou C."/>
            <person name="Zhu D."/>
            <person name="Lee S."/>
            <person name="Bess C."/>
            <person name="Blankenburg K."/>
            <person name="Forbes L."/>
            <person name="Fu Q."/>
            <person name="Gubbala S."/>
            <person name="Hirani K."/>
            <person name="Jayaseelan J.C."/>
            <person name="Lara F."/>
            <person name="Munidasa M."/>
            <person name="Palculict T."/>
            <person name="Patil S."/>
            <person name="Pu L.-L."/>
            <person name="Saada N."/>
            <person name="Tang L."/>
            <person name="Weissenberger G."/>
            <person name="Zhu Y."/>
            <person name="Hemphill L."/>
            <person name="Shang Y."/>
            <person name="Youmans B."/>
            <person name="Ayvaz T."/>
            <person name="Ross M."/>
            <person name="Santibanez J."/>
            <person name="Aqrawi P."/>
            <person name="Gross S."/>
            <person name="Joshi V."/>
            <person name="Fowler G."/>
            <person name="Nazareth L."/>
            <person name="Reid J."/>
            <person name="Worley K."/>
            <person name="Petrosino J."/>
            <person name="Highlander S."/>
            <person name="Gibbs R."/>
        </authorList>
    </citation>
    <scope>NUCLEOTIDE SEQUENCE [LARGE SCALE GENOMIC DNA]</scope>
    <source>
        <strain evidence="5">ATCC 33861</strain>
    </source>
</reference>
<comment type="subcellular location">
    <subcellularLocation>
        <location evidence="1">Cell membrane</location>
    </subcellularLocation>
</comment>
<evidence type="ECO:0008006" key="7">
    <source>
        <dbReference type="Google" id="ProtNLM"/>
    </source>
</evidence>
<dbReference type="eggNOG" id="COG3204">
    <property type="taxonomic scope" value="Bacteria"/>
</dbReference>
<dbReference type="STRING" id="525373.HMPREF0766_14385"/>
<dbReference type="Pfam" id="PF06977">
    <property type="entry name" value="SdiA-regulated"/>
    <property type="match status" value="1"/>
</dbReference>
<proteinExistence type="predicted"/>
<feature type="chain" id="PRO_5003107392" description="Phytase-like domain-containing protein" evidence="4">
    <location>
        <begin position="24"/>
        <end position="298"/>
    </location>
</feature>
<keyword evidence="6" id="KW-1185">Reference proteome</keyword>
<name>D7VTR5_SPHSI</name>
<dbReference type="EMBL" id="ACHA02000013">
    <property type="protein sequence ID" value="EFK55824.1"/>
    <property type="molecule type" value="Genomic_DNA"/>
</dbReference>
<feature type="signal peptide" evidence="4">
    <location>
        <begin position="1"/>
        <end position="23"/>
    </location>
</feature>
<organism evidence="5 6">
    <name type="scientific">Sphingobacterium spiritivorum ATCC 33861</name>
    <dbReference type="NCBI Taxonomy" id="525373"/>
    <lineage>
        <taxon>Bacteria</taxon>
        <taxon>Pseudomonadati</taxon>
        <taxon>Bacteroidota</taxon>
        <taxon>Sphingobacteriia</taxon>
        <taxon>Sphingobacteriales</taxon>
        <taxon>Sphingobacteriaceae</taxon>
        <taxon>Sphingobacterium</taxon>
    </lineage>
</organism>
<dbReference type="InterPro" id="IPR009722">
    <property type="entry name" value="YjiK/CarP"/>
</dbReference>